<keyword evidence="4 10" id="KW-0808">Transferase</keyword>
<keyword evidence="6 10" id="KW-0418">Kinase</keyword>
<evidence type="ECO:0000256" key="1">
    <source>
        <dbReference type="ARBA" id="ARBA00010688"/>
    </source>
</evidence>
<dbReference type="PANTHER" id="PTHR46566:SF2">
    <property type="entry name" value="ATP-DEPENDENT 6-PHOSPHOFRUCTOKINASE ISOZYME 2"/>
    <property type="match status" value="1"/>
</dbReference>
<dbReference type="GO" id="GO:0005524">
    <property type="term" value="F:ATP binding"/>
    <property type="evidence" value="ECO:0007669"/>
    <property type="project" value="UniProtKB-UniRule"/>
</dbReference>
<dbReference type="EC" id="2.7.1.56" evidence="2 10"/>
<evidence type="ECO:0000313" key="14">
    <source>
        <dbReference type="Proteomes" id="UP000317371"/>
    </source>
</evidence>
<proteinExistence type="inferred from homology"/>
<dbReference type="PANTHER" id="PTHR46566">
    <property type="entry name" value="1-PHOSPHOFRUCTOKINASE-RELATED"/>
    <property type="match status" value="1"/>
</dbReference>
<evidence type="ECO:0000259" key="12">
    <source>
        <dbReference type="Pfam" id="PF00294"/>
    </source>
</evidence>
<evidence type="ECO:0000256" key="7">
    <source>
        <dbReference type="ARBA" id="ARBA00022840"/>
    </source>
</evidence>
<dbReference type="InterPro" id="IPR002173">
    <property type="entry name" value="Carboh/pur_kinase_PfkB_CS"/>
</dbReference>
<dbReference type="GO" id="GO:0008662">
    <property type="term" value="F:1-phosphofructokinase activity"/>
    <property type="evidence" value="ECO:0007669"/>
    <property type="project" value="UniProtKB-UniRule"/>
</dbReference>
<sequence>MSTDVVLPDGDPSAAWASSDADPVAAQPSSSFHPPGSGTMGRLGAVPTASKPAPFRDWRQWVGTEARPYGNGHQVVGVVILSSAWVLWIGSAKIVPGKNLCKAVKSVDPSLSSVERQIMTEPLLPVFTVTLNPGLDRTLVVPRLQENVVLRAVESRLDWGGKGFNVSRALQALGVPSTALGFVGGATGQLLERGLSGLGIATDFVHIQGETRTNTVIAEAHSGRYIKVNEAGPTVTPAELAGLRARLMDLATPGSYWVLAGSLPPGVPSTCYGELIAVLRERGARPMLDTSGEALRLGCAAGPFLVKPNQEEAAELLGRPLRTQADRLDTVAFFLEQGVELVALSLGAEGLVLGSRSEVVQAVPPAVTVQTVVGVGDALLAGILWALVRGATLADVARWGVAAGTAAAQEPGVGVGSRASVEALYGQVRVFTLR</sequence>
<evidence type="ECO:0000256" key="9">
    <source>
        <dbReference type="ARBA" id="ARBA00047745"/>
    </source>
</evidence>
<evidence type="ECO:0000256" key="3">
    <source>
        <dbReference type="ARBA" id="ARBA00013596"/>
    </source>
</evidence>
<dbReference type="OrthoDB" id="9801219at2"/>
<dbReference type="GO" id="GO:0016052">
    <property type="term" value="P:carbohydrate catabolic process"/>
    <property type="evidence" value="ECO:0007669"/>
    <property type="project" value="UniProtKB-ARBA"/>
</dbReference>
<dbReference type="InterPro" id="IPR022463">
    <property type="entry name" value="1-PFruKinase"/>
</dbReference>
<evidence type="ECO:0000256" key="8">
    <source>
        <dbReference type="ARBA" id="ARBA00032802"/>
    </source>
</evidence>
<feature type="domain" description="Carbohydrate kinase PfkB" evidence="12">
    <location>
        <begin position="138"/>
        <end position="415"/>
    </location>
</feature>
<dbReference type="NCBIfam" id="TIGR03828">
    <property type="entry name" value="pfkB"/>
    <property type="match status" value="1"/>
</dbReference>
<dbReference type="Pfam" id="PF00294">
    <property type="entry name" value="PfkB"/>
    <property type="match status" value="1"/>
</dbReference>
<dbReference type="Proteomes" id="UP000317371">
    <property type="component" value="Unassembled WGS sequence"/>
</dbReference>
<dbReference type="InterPro" id="IPR011611">
    <property type="entry name" value="PfkB_dom"/>
</dbReference>
<evidence type="ECO:0000313" key="13">
    <source>
        <dbReference type="EMBL" id="TQE97898.1"/>
    </source>
</evidence>
<evidence type="ECO:0000256" key="6">
    <source>
        <dbReference type="ARBA" id="ARBA00022777"/>
    </source>
</evidence>
<comment type="catalytic activity">
    <reaction evidence="9 10">
        <text>beta-D-fructose 1-phosphate + ATP = beta-D-fructose 1,6-bisphosphate + ADP + H(+)</text>
        <dbReference type="Rhea" id="RHEA:14213"/>
        <dbReference type="ChEBI" id="CHEBI:15378"/>
        <dbReference type="ChEBI" id="CHEBI:30616"/>
        <dbReference type="ChEBI" id="CHEBI:32966"/>
        <dbReference type="ChEBI" id="CHEBI:138881"/>
        <dbReference type="ChEBI" id="CHEBI:456216"/>
        <dbReference type="EC" id="2.7.1.56"/>
    </reaction>
</comment>
<dbReference type="InterPro" id="IPR017583">
    <property type="entry name" value="Tagatose/fructose_Pkinase"/>
</dbReference>
<dbReference type="NCBIfam" id="TIGR03168">
    <property type="entry name" value="1-PFK"/>
    <property type="match status" value="1"/>
</dbReference>
<dbReference type="PROSITE" id="PS00583">
    <property type="entry name" value="PFKB_KINASES_1"/>
    <property type="match status" value="1"/>
</dbReference>
<keyword evidence="7 10" id="KW-0067">ATP-binding</keyword>
<dbReference type="CDD" id="cd01164">
    <property type="entry name" value="FruK_PfkB_like"/>
    <property type="match status" value="1"/>
</dbReference>
<comment type="function">
    <text evidence="10">Catalyzes the ATP-dependent phosphorylation of fructose-l-phosphate to fructose-l,6-bisphosphate.</text>
</comment>
<dbReference type="FunFam" id="3.40.1190.20:FF:000001">
    <property type="entry name" value="Phosphofructokinase"/>
    <property type="match status" value="1"/>
</dbReference>
<keyword evidence="5 10" id="KW-0547">Nucleotide-binding</keyword>
<protein>
    <recommendedName>
        <fullName evidence="3 10">1-phosphofructokinase</fullName>
        <shortName evidence="10">Fru1PK</shortName>
        <ecNumber evidence="2 10">2.7.1.56</ecNumber>
    </recommendedName>
    <alternativeName>
        <fullName evidence="8 10">Fructose 1-phosphate kinase</fullName>
    </alternativeName>
</protein>
<dbReference type="SUPFAM" id="SSF53613">
    <property type="entry name" value="Ribokinase-like"/>
    <property type="match status" value="1"/>
</dbReference>
<dbReference type="InterPro" id="IPR029056">
    <property type="entry name" value="Ribokinase-like"/>
</dbReference>
<keyword evidence="14" id="KW-1185">Reference proteome</keyword>
<dbReference type="AlphaFoldDB" id="A0A540VMD3"/>
<accession>A0A540VMD3</accession>
<comment type="similarity">
    <text evidence="1 10">Belongs to the carbohydrate kinase PfkB family.</text>
</comment>
<feature type="region of interest" description="Disordered" evidence="11">
    <location>
        <begin position="1"/>
        <end position="46"/>
    </location>
</feature>
<gene>
    <name evidence="13" type="primary">pfkB</name>
    <name evidence="13" type="ORF">FKZ61_00530</name>
</gene>
<name>A0A540VMD3_9CHLR</name>
<organism evidence="13 14">
    <name type="scientific">Litorilinea aerophila</name>
    <dbReference type="NCBI Taxonomy" id="1204385"/>
    <lineage>
        <taxon>Bacteria</taxon>
        <taxon>Bacillati</taxon>
        <taxon>Chloroflexota</taxon>
        <taxon>Caldilineae</taxon>
        <taxon>Caldilineales</taxon>
        <taxon>Caldilineaceae</taxon>
        <taxon>Litorilinea</taxon>
    </lineage>
</organism>
<evidence type="ECO:0000256" key="11">
    <source>
        <dbReference type="SAM" id="MobiDB-lite"/>
    </source>
</evidence>
<feature type="compositionally biased region" description="Low complexity" evidence="11">
    <location>
        <begin position="8"/>
        <end position="26"/>
    </location>
</feature>
<evidence type="ECO:0000256" key="2">
    <source>
        <dbReference type="ARBA" id="ARBA00012131"/>
    </source>
</evidence>
<evidence type="ECO:0000256" key="10">
    <source>
        <dbReference type="RuleBase" id="RU369061"/>
    </source>
</evidence>
<dbReference type="GO" id="GO:0044281">
    <property type="term" value="P:small molecule metabolic process"/>
    <property type="evidence" value="ECO:0007669"/>
    <property type="project" value="UniProtKB-ARBA"/>
</dbReference>
<reference evidence="13 14" key="1">
    <citation type="submission" date="2019-06" db="EMBL/GenBank/DDBJ databases">
        <title>Genome sequence of Litorilinea aerophila BAA-2444.</title>
        <authorList>
            <person name="Maclea K.S."/>
            <person name="Maurais E.G."/>
            <person name="Iannazzi L.C."/>
        </authorList>
    </citation>
    <scope>NUCLEOTIDE SEQUENCE [LARGE SCALE GENOMIC DNA]</scope>
    <source>
        <strain evidence="13 14">ATCC BAA-2444</strain>
    </source>
</reference>
<dbReference type="GO" id="GO:0005829">
    <property type="term" value="C:cytosol"/>
    <property type="evidence" value="ECO:0007669"/>
    <property type="project" value="TreeGrafter"/>
</dbReference>
<dbReference type="Gene3D" id="3.40.1190.20">
    <property type="match status" value="1"/>
</dbReference>
<dbReference type="EMBL" id="VIGC01000001">
    <property type="protein sequence ID" value="TQE97898.1"/>
    <property type="molecule type" value="Genomic_DNA"/>
</dbReference>
<dbReference type="FunCoup" id="A0A540VMD3">
    <property type="interactions" value="16"/>
</dbReference>
<evidence type="ECO:0000256" key="5">
    <source>
        <dbReference type="ARBA" id="ARBA00022741"/>
    </source>
</evidence>
<evidence type="ECO:0000256" key="4">
    <source>
        <dbReference type="ARBA" id="ARBA00022679"/>
    </source>
</evidence>
<comment type="caution">
    <text evidence="13">The sequence shown here is derived from an EMBL/GenBank/DDBJ whole genome shotgun (WGS) entry which is preliminary data.</text>
</comment>
<dbReference type="InParanoid" id="A0A540VMD3"/>